<feature type="coiled-coil region" evidence="1">
    <location>
        <begin position="212"/>
        <end position="308"/>
    </location>
</feature>
<dbReference type="AlphaFoldDB" id="A0A8J7YIV2"/>
<evidence type="ECO:0000313" key="4">
    <source>
        <dbReference type="Proteomes" id="UP000716004"/>
    </source>
</evidence>
<dbReference type="EMBL" id="JAGVSJ010000001">
    <property type="protein sequence ID" value="MBX8631099.1"/>
    <property type="molecule type" value="Genomic_DNA"/>
</dbReference>
<gene>
    <name evidence="3" type="ORF">J9259_01045</name>
</gene>
<evidence type="ECO:0000256" key="1">
    <source>
        <dbReference type="SAM" id="Coils"/>
    </source>
</evidence>
<feature type="coiled-coil region" evidence="1">
    <location>
        <begin position="371"/>
        <end position="405"/>
    </location>
</feature>
<dbReference type="Gene3D" id="3.40.50.300">
    <property type="entry name" value="P-loop containing nucleotide triphosphate hydrolases"/>
    <property type="match status" value="2"/>
</dbReference>
<dbReference type="InterPro" id="IPR038729">
    <property type="entry name" value="Rad50/SbcC_AAA"/>
</dbReference>
<evidence type="ECO:0000259" key="2">
    <source>
        <dbReference type="Pfam" id="PF13476"/>
    </source>
</evidence>
<dbReference type="PANTHER" id="PTHR41259:SF1">
    <property type="entry name" value="DOUBLE-STRAND BREAK REPAIR RAD50 ATPASE, PUTATIVE-RELATED"/>
    <property type="match status" value="1"/>
</dbReference>
<comment type="caution">
    <text evidence="3">The sequence shown here is derived from an EMBL/GenBank/DDBJ whole genome shotgun (WGS) entry which is preliminary data.</text>
</comment>
<proteinExistence type="predicted"/>
<feature type="domain" description="Rad50/SbcC-type AAA" evidence="2">
    <location>
        <begin position="11"/>
        <end position="62"/>
    </location>
</feature>
<dbReference type="Proteomes" id="UP000716004">
    <property type="component" value="Unassembled WGS sequence"/>
</dbReference>
<organism evidence="3 4">
    <name type="scientific">Candidatus Sysuiplasma superficiale</name>
    <dbReference type="NCBI Taxonomy" id="2823368"/>
    <lineage>
        <taxon>Archaea</taxon>
        <taxon>Methanobacteriati</taxon>
        <taxon>Thermoplasmatota</taxon>
        <taxon>Thermoplasmata</taxon>
        <taxon>Candidatus Sysuiplasmatales</taxon>
        <taxon>Candidatus Sysuiplasmataceae</taxon>
        <taxon>Candidatus Sysuiplasma</taxon>
    </lineage>
</organism>
<dbReference type="InterPro" id="IPR027417">
    <property type="entry name" value="P-loop_NTPase"/>
</dbReference>
<feature type="coiled-coil region" evidence="1">
    <location>
        <begin position="523"/>
        <end position="550"/>
    </location>
</feature>
<dbReference type="GO" id="GO:0006302">
    <property type="term" value="P:double-strand break repair"/>
    <property type="evidence" value="ECO:0007669"/>
    <property type="project" value="InterPro"/>
</dbReference>
<reference evidence="3" key="1">
    <citation type="submission" date="2021-04" db="EMBL/GenBank/DDBJ databases">
        <title>Genomic insights into ecological role and evolution of a novel Thermoplasmata order Candidatus Sysuiplasmatales.</title>
        <authorList>
            <person name="Yuan Y."/>
        </authorList>
    </citation>
    <scope>NUCLEOTIDE SEQUENCE</scope>
    <source>
        <strain evidence="3">YP2-bin.285</strain>
    </source>
</reference>
<dbReference type="SUPFAM" id="SSF52540">
    <property type="entry name" value="P-loop containing nucleoside triphosphate hydrolases"/>
    <property type="match status" value="2"/>
</dbReference>
<accession>A0A8J7YIV2</accession>
<feature type="coiled-coil region" evidence="1">
    <location>
        <begin position="657"/>
        <end position="723"/>
    </location>
</feature>
<evidence type="ECO:0000313" key="3">
    <source>
        <dbReference type="EMBL" id="MBX8631099.1"/>
    </source>
</evidence>
<protein>
    <submittedName>
        <fullName evidence="3">AAA family ATPase</fullName>
    </submittedName>
</protein>
<dbReference type="Pfam" id="PF13476">
    <property type="entry name" value="AAA_23"/>
    <property type="match status" value="1"/>
</dbReference>
<dbReference type="PANTHER" id="PTHR41259">
    <property type="entry name" value="DOUBLE-STRAND BREAK REPAIR RAD50 ATPASE, PUTATIVE-RELATED"/>
    <property type="match status" value="1"/>
</dbReference>
<sequence>MDGGNKLIIEELTVSNWRSYRQTCRFRFSEGINLLVGRNEAGKSTLFEVMTRLMFDRFNSKTEEIRSAQPLGSTLGPEAWLTVKVNERRYRIHKRFLEEPLSEFYTEINGSWILKHTGDTADASSRMLLGGDAPARSAAKPENRGIAHALWYLQSDGAVPQDEWSEGVKRGIQGLIRIALRTEAEKIFLTNLDREYRKYWTPEGRRPVRSELSSIRSEIERMQKELSEFREAETRISGFRQDLENAVEQRDIKSGELKESQEELRSLSILLEEAEGYENRLKDQLNAAERMENRLNELRSDRDVVSRNQKEILRLDGEIRVLEESLHNRRAESRAAFEDAEGLSARVRNELEPALQAVERELKGLQSAGNLRRLEKDRKRLEDHVERLKNLREELELKKSELSILSAPTSKDIQRFEKLNSSLASLSAKIESSAVMVSFRWHGERKHITSSPPASSLNENEFIVKEATEFNVADIVTISIRSGAEELRDLLSKHDIARKEIDGILSIFGVRSSEELIRLFEKRRSVETTIESLKKRIEDLEQSEPDAANELSRIIKGIEEEKRSASFIDLKPEDNRGSTIREMIRLREERKKKLIAEISETQNDAAIQRERWEKLQNEINSLLSELSKRKALRERDSIENETILLNYGTVSALDGLIASLEIERAALETVISGLRENFDGKVRIPRERSRKTVERIDRLKEQIHSIELEISRLKATIENELSRRGYTAKADIEIELDIARRRESVLNLRAEAARLLKEVVDIYERNRTEALSAPIRSKLDPWLSFLTGGNYNRLQLDQELKPSSVYVPLYDSPLPVSSLSHGMHEQVIVLLRLAIGVVSSADERNLIVIDDRLVNADPVRMKRFCEILEDAARNCQIIIATCNDMPYSSLATNVIHVPSDGC</sequence>
<feature type="coiled-coil region" evidence="1">
    <location>
        <begin position="584"/>
        <end position="625"/>
    </location>
</feature>
<dbReference type="GO" id="GO:0016887">
    <property type="term" value="F:ATP hydrolysis activity"/>
    <property type="evidence" value="ECO:0007669"/>
    <property type="project" value="InterPro"/>
</dbReference>
<name>A0A8J7YIV2_9ARCH</name>
<keyword evidence="1" id="KW-0175">Coiled coil</keyword>